<comment type="catalytic activity">
    <reaction evidence="1">
        <text>a triacylglycerol + H2O = a diacylglycerol + a fatty acid + H(+)</text>
        <dbReference type="Rhea" id="RHEA:12044"/>
        <dbReference type="ChEBI" id="CHEBI:15377"/>
        <dbReference type="ChEBI" id="CHEBI:15378"/>
        <dbReference type="ChEBI" id="CHEBI:17855"/>
        <dbReference type="ChEBI" id="CHEBI:18035"/>
        <dbReference type="ChEBI" id="CHEBI:28868"/>
        <dbReference type="EC" id="3.1.1.3"/>
    </reaction>
</comment>
<keyword evidence="9 21" id="KW-0378">Hydrolase</keyword>
<keyword evidence="10" id="KW-0442">Lipid degradation</keyword>
<evidence type="ECO:0000313" key="22">
    <source>
        <dbReference type="Proteomes" id="UP000193411"/>
    </source>
</evidence>
<dbReference type="InterPro" id="IPR050805">
    <property type="entry name" value="ATG15_Lipase"/>
</dbReference>
<dbReference type="EC" id="3.1.1.3" evidence="6"/>
<evidence type="ECO:0000256" key="5">
    <source>
        <dbReference type="ARBA" id="ARBA00011137"/>
    </source>
</evidence>
<keyword evidence="16" id="KW-0325">Glycoprotein</keyword>
<keyword evidence="14" id="KW-0443">Lipid metabolism</keyword>
<keyword evidence="15" id="KW-0472">Membrane</keyword>
<evidence type="ECO:0000259" key="20">
    <source>
        <dbReference type="Pfam" id="PF01764"/>
    </source>
</evidence>
<organism evidence="21 22">
    <name type="scientific">Catenaria anguillulae PL171</name>
    <dbReference type="NCBI Taxonomy" id="765915"/>
    <lineage>
        <taxon>Eukaryota</taxon>
        <taxon>Fungi</taxon>
        <taxon>Fungi incertae sedis</taxon>
        <taxon>Blastocladiomycota</taxon>
        <taxon>Blastocladiomycetes</taxon>
        <taxon>Blastocladiales</taxon>
        <taxon>Catenariaceae</taxon>
        <taxon>Catenaria</taxon>
    </lineage>
</organism>
<dbReference type="SUPFAM" id="SSF53474">
    <property type="entry name" value="alpha/beta-Hydrolases"/>
    <property type="match status" value="1"/>
</dbReference>
<dbReference type="Proteomes" id="UP000193411">
    <property type="component" value="Unassembled WGS sequence"/>
</dbReference>
<evidence type="ECO:0000256" key="10">
    <source>
        <dbReference type="ARBA" id="ARBA00022963"/>
    </source>
</evidence>
<keyword evidence="13" id="KW-0072">Autophagy</keyword>
<evidence type="ECO:0000256" key="18">
    <source>
        <dbReference type="ARBA" id="ARBA00029828"/>
    </source>
</evidence>
<dbReference type="GO" id="GO:0034727">
    <property type="term" value="P:piecemeal microautophagy of the nucleus"/>
    <property type="evidence" value="ECO:0007669"/>
    <property type="project" value="TreeGrafter"/>
</dbReference>
<dbReference type="OrthoDB" id="58570at2759"/>
<dbReference type="PANTHER" id="PTHR47175:SF2">
    <property type="entry name" value="LIPASE ATG15-RELATED"/>
    <property type="match status" value="1"/>
</dbReference>
<dbReference type="GO" id="GO:0006660">
    <property type="term" value="P:phosphatidylserine catabolic process"/>
    <property type="evidence" value="ECO:0007669"/>
    <property type="project" value="TreeGrafter"/>
</dbReference>
<feature type="compositionally biased region" description="Acidic residues" evidence="19">
    <location>
        <begin position="428"/>
        <end position="438"/>
    </location>
</feature>
<dbReference type="GO" id="GO:0032585">
    <property type="term" value="C:multivesicular body membrane"/>
    <property type="evidence" value="ECO:0007669"/>
    <property type="project" value="UniProtKB-SubCell"/>
</dbReference>
<dbReference type="PANTHER" id="PTHR47175">
    <property type="entry name" value="LIPASE ATG15-RELATED"/>
    <property type="match status" value="1"/>
</dbReference>
<dbReference type="GO" id="GO:0005775">
    <property type="term" value="C:vacuolar lumen"/>
    <property type="evidence" value="ECO:0007669"/>
    <property type="project" value="TreeGrafter"/>
</dbReference>
<evidence type="ECO:0000256" key="8">
    <source>
        <dbReference type="ARBA" id="ARBA00022753"/>
    </source>
</evidence>
<dbReference type="InterPro" id="IPR002921">
    <property type="entry name" value="Fungal_lipase-type"/>
</dbReference>
<evidence type="ECO:0000256" key="4">
    <source>
        <dbReference type="ARBA" id="ARBA00010701"/>
    </source>
</evidence>
<dbReference type="GO" id="GO:0034496">
    <property type="term" value="P:multivesicular body membrane disassembly"/>
    <property type="evidence" value="ECO:0007669"/>
    <property type="project" value="TreeGrafter"/>
</dbReference>
<evidence type="ECO:0000256" key="2">
    <source>
        <dbReference type="ARBA" id="ARBA00004270"/>
    </source>
</evidence>
<keyword evidence="8" id="KW-0967">Endosome</keyword>
<sequence>MHLLNTRSNTLRRHMPHDMLPEPMTSTTFAIRPPRRHAPTPRSLATRPWLAVLLLTLAAFSAVALARAQSSASRHPRSRAHASPLPQLHANLRLKHSTSRLAHSSRLHGSRNRPGGVYAMSLGPSILSTQVSFALKSRPFQPVQPQSLFEQQQQQPGNDFDAFSSQQPVAGSFNVPWAMEPNVSDKSTVLSLAKMTANAYTLPINSDWEPLEHFFTNESFGWSDTGLRGYVYTTPDEDLAVVAIKGTSASFLGIGSDTAPKDKVNDNRMFSCCCAHVDRTWFPVCDCFRGNGQCSWDCLRNATDYEASYFTAGQDLYKAISLLYPRASLWFTGHSLGGGVSALLATHFQVPAVTFEAPGERLFAERLGLTLPGQDTSTLPIYHFGHNADPIFIGRCRGPRSSCYFAGYAIETKCHVGNVCVYPVRETVDEEEEEEEDGGDGHEGQANVQWWPGWGSGNTTATVTTTKPADPEPTSQPPDESPAPPTLRWGVDIRHHRIHEVIDNVISAWPGVPECKPQPRCRDCSGWKFV</sequence>
<evidence type="ECO:0000256" key="9">
    <source>
        <dbReference type="ARBA" id="ARBA00022801"/>
    </source>
</evidence>
<keyword evidence="11" id="KW-0735">Signal-anchor</keyword>
<evidence type="ECO:0000256" key="7">
    <source>
        <dbReference type="ARBA" id="ARBA00022692"/>
    </source>
</evidence>
<name>A0A1Y2I4C2_9FUNG</name>
<keyword evidence="7" id="KW-0812">Transmembrane</keyword>
<evidence type="ECO:0000256" key="13">
    <source>
        <dbReference type="ARBA" id="ARBA00023006"/>
    </source>
</evidence>
<keyword evidence="12" id="KW-1133">Transmembrane helix</keyword>
<evidence type="ECO:0000256" key="11">
    <source>
        <dbReference type="ARBA" id="ARBA00022968"/>
    </source>
</evidence>
<evidence type="ECO:0000313" key="21">
    <source>
        <dbReference type="EMBL" id="ORZ41579.1"/>
    </source>
</evidence>
<comment type="subunit">
    <text evidence="5">Binds to both phosphatidylinositol (PI) and phosphatidylinositol 3,5-bisphosphate (PIP2).</text>
</comment>
<dbReference type="Gene3D" id="3.40.50.1820">
    <property type="entry name" value="alpha/beta hydrolase"/>
    <property type="match status" value="1"/>
</dbReference>
<comment type="function">
    <text evidence="17">Lipase which is essential for lysis of subvacuolar cytoplasm to vacuole targeted bodies and intravacuolar autophagic bodies. Involved in the lysis of intravacuolar multivesicular body (MVB) vesicles. The intravacuolar membrane disintegration by ATG15 is critical to life span extension.</text>
</comment>
<dbReference type="CDD" id="cd00519">
    <property type="entry name" value="Lipase_3"/>
    <property type="match status" value="1"/>
</dbReference>
<gene>
    <name evidence="21" type="ORF">BCR44DRAFT_1423099</name>
</gene>
<evidence type="ECO:0000256" key="6">
    <source>
        <dbReference type="ARBA" id="ARBA00013279"/>
    </source>
</evidence>
<feature type="region of interest" description="Disordered" evidence="19">
    <location>
        <begin position="1"/>
        <end position="42"/>
    </location>
</feature>
<dbReference type="GO" id="GO:0046461">
    <property type="term" value="P:neutral lipid catabolic process"/>
    <property type="evidence" value="ECO:0007669"/>
    <property type="project" value="TreeGrafter"/>
</dbReference>
<evidence type="ECO:0000256" key="17">
    <source>
        <dbReference type="ARBA" id="ARBA00024663"/>
    </source>
</evidence>
<comment type="subcellular location">
    <subcellularLocation>
        <location evidence="3">Endosome</location>
        <location evidence="3">Multivesicular body membrane</location>
        <topology evidence="3">Single-pass type II membrane protein</topology>
    </subcellularLocation>
    <subcellularLocation>
        <location evidence="2">Prevacuolar compartment membrane</location>
        <topology evidence="2">Single-pass type II membrane protein</topology>
    </subcellularLocation>
</comment>
<feature type="compositionally biased region" description="Pro residues" evidence="19">
    <location>
        <begin position="474"/>
        <end position="485"/>
    </location>
</feature>
<evidence type="ECO:0000256" key="1">
    <source>
        <dbReference type="ARBA" id="ARBA00001024"/>
    </source>
</evidence>
<evidence type="ECO:0000256" key="15">
    <source>
        <dbReference type="ARBA" id="ARBA00023136"/>
    </source>
</evidence>
<evidence type="ECO:0000256" key="14">
    <source>
        <dbReference type="ARBA" id="ARBA00023098"/>
    </source>
</evidence>
<keyword evidence="22" id="KW-1185">Reference proteome</keyword>
<comment type="caution">
    <text evidence="21">The sequence shown here is derived from an EMBL/GenBank/DDBJ whole genome shotgun (WGS) entry which is preliminary data.</text>
</comment>
<feature type="domain" description="Fungal lipase-type" evidence="20">
    <location>
        <begin position="322"/>
        <end position="348"/>
    </location>
</feature>
<proteinExistence type="inferred from homology"/>
<dbReference type="InterPro" id="IPR029058">
    <property type="entry name" value="AB_hydrolase_fold"/>
</dbReference>
<dbReference type="GO" id="GO:0004806">
    <property type="term" value="F:triacylglycerol lipase activity"/>
    <property type="evidence" value="ECO:0007669"/>
    <property type="project" value="UniProtKB-EC"/>
</dbReference>
<evidence type="ECO:0000256" key="19">
    <source>
        <dbReference type="SAM" id="MobiDB-lite"/>
    </source>
</evidence>
<evidence type="ECO:0000256" key="16">
    <source>
        <dbReference type="ARBA" id="ARBA00023180"/>
    </source>
</evidence>
<accession>A0A1Y2I4C2</accession>
<dbReference type="STRING" id="765915.A0A1Y2I4C2"/>
<dbReference type="EMBL" id="MCFL01000001">
    <property type="protein sequence ID" value="ORZ41579.1"/>
    <property type="molecule type" value="Genomic_DNA"/>
</dbReference>
<evidence type="ECO:0000256" key="12">
    <source>
        <dbReference type="ARBA" id="ARBA00022989"/>
    </source>
</evidence>
<reference evidence="21 22" key="1">
    <citation type="submission" date="2016-07" db="EMBL/GenBank/DDBJ databases">
        <title>Pervasive Adenine N6-methylation of Active Genes in Fungi.</title>
        <authorList>
            <consortium name="DOE Joint Genome Institute"/>
            <person name="Mondo S.J."/>
            <person name="Dannebaum R.O."/>
            <person name="Kuo R.C."/>
            <person name="Labutti K."/>
            <person name="Haridas S."/>
            <person name="Kuo A."/>
            <person name="Salamov A."/>
            <person name="Ahrendt S.R."/>
            <person name="Lipzen A."/>
            <person name="Sullivan W."/>
            <person name="Andreopoulos W.B."/>
            <person name="Clum A."/>
            <person name="Lindquist E."/>
            <person name="Daum C."/>
            <person name="Ramamoorthy G.K."/>
            <person name="Gryganskyi A."/>
            <person name="Culley D."/>
            <person name="Magnuson J.K."/>
            <person name="James T.Y."/>
            <person name="O'Malley M.A."/>
            <person name="Stajich J.E."/>
            <person name="Spatafora J.W."/>
            <person name="Visel A."/>
            <person name="Grigoriev I.V."/>
        </authorList>
    </citation>
    <scope>NUCLEOTIDE SEQUENCE [LARGE SCALE GENOMIC DNA]</scope>
    <source>
        <strain evidence="21 22">PL171</strain>
    </source>
</reference>
<dbReference type="GO" id="GO:0004620">
    <property type="term" value="F:phospholipase activity"/>
    <property type="evidence" value="ECO:0007669"/>
    <property type="project" value="TreeGrafter"/>
</dbReference>
<feature type="region of interest" description="Disordered" evidence="19">
    <location>
        <begin position="428"/>
        <end position="488"/>
    </location>
</feature>
<dbReference type="AlphaFoldDB" id="A0A1Y2I4C2"/>
<protein>
    <recommendedName>
        <fullName evidence="6">triacylglycerol lipase</fullName>
        <ecNumber evidence="6">3.1.1.3</ecNumber>
    </recommendedName>
    <alternativeName>
        <fullName evidence="18">Autophagy-related protein 15</fullName>
    </alternativeName>
</protein>
<dbReference type="Pfam" id="PF01764">
    <property type="entry name" value="Lipase_3"/>
    <property type="match status" value="1"/>
</dbReference>
<comment type="similarity">
    <text evidence="4">Belongs to the AB hydrolase superfamily. Lipase family.</text>
</comment>
<evidence type="ECO:0000256" key="3">
    <source>
        <dbReference type="ARBA" id="ARBA00004343"/>
    </source>
</evidence>